<protein>
    <recommendedName>
        <fullName evidence="5">Secreted protein</fullName>
    </recommendedName>
</protein>
<comment type="caution">
    <text evidence="3">The sequence shown here is derived from an EMBL/GenBank/DDBJ whole genome shotgun (WGS) entry which is preliminary data.</text>
</comment>
<keyword evidence="2" id="KW-0732">Signal</keyword>
<keyword evidence="4" id="KW-1185">Reference proteome</keyword>
<sequence>MPALPVRRLATTALCASLLLAAATPAFAANAADERTGHTFVSADPAPGAAAPADPPNPLQSITSILTPVTGLLTSLLTPPTGKVAEQDVQKHTDAIDAALDKAEKDNAARESTTRPGALSDAATTTREGQSDAMAELQSAIDALVKGAATGDTTAATNQLSLAVNGLVQELLSSAMTPKPAA</sequence>
<dbReference type="RefSeq" id="WP_324766633.1">
    <property type="nucleotide sequence ID" value="NZ_BAAATS010000072.1"/>
</dbReference>
<feature type="compositionally biased region" description="Basic and acidic residues" evidence="1">
    <location>
        <begin position="104"/>
        <end position="113"/>
    </location>
</feature>
<proteinExistence type="predicted"/>
<evidence type="ECO:0000313" key="4">
    <source>
        <dbReference type="Proteomes" id="UP001352223"/>
    </source>
</evidence>
<evidence type="ECO:0000256" key="2">
    <source>
        <dbReference type="SAM" id="SignalP"/>
    </source>
</evidence>
<evidence type="ECO:0000256" key="1">
    <source>
        <dbReference type="SAM" id="MobiDB-lite"/>
    </source>
</evidence>
<dbReference type="Proteomes" id="UP001352223">
    <property type="component" value="Unassembled WGS sequence"/>
</dbReference>
<evidence type="ECO:0000313" key="3">
    <source>
        <dbReference type="EMBL" id="MEB3959651.1"/>
    </source>
</evidence>
<evidence type="ECO:0008006" key="5">
    <source>
        <dbReference type="Google" id="ProtNLM"/>
    </source>
</evidence>
<feature type="region of interest" description="Disordered" evidence="1">
    <location>
        <begin position="104"/>
        <end position="133"/>
    </location>
</feature>
<dbReference type="EMBL" id="JAOZYB010000023">
    <property type="protein sequence ID" value="MEB3959651.1"/>
    <property type="molecule type" value="Genomic_DNA"/>
</dbReference>
<reference evidence="3 4" key="1">
    <citation type="submission" date="2022-10" db="EMBL/GenBank/DDBJ databases">
        <authorList>
            <person name="Xie J."/>
            <person name="Shen N."/>
        </authorList>
    </citation>
    <scope>NUCLEOTIDE SEQUENCE [LARGE SCALE GENOMIC DNA]</scope>
    <source>
        <strain evidence="3 4">DSM 41681</strain>
    </source>
</reference>
<organism evidence="3 4">
    <name type="scientific">Streptomyces kunmingensis</name>
    <dbReference type="NCBI Taxonomy" id="68225"/>
    <lineage>
        <taxon>Bacteria</taxon>
        <taxon>Bacillati</taxon>
        <taxon>Actinomycetota</taxon>
        <taxon>Actinomycetes</taxon>
        <taxon>Kitasatosporales</taxon>
        <taxon>Streptomycetaceae</taxon>
        <taxon>Streptomyces</taxon>
    </lineage>
</organism>
<accession>A0ABU6C4K0</accession>
<feature type="chain" id="PRO_5047495492" description="Secreted protein" evidence="2">
    <location>
        <begin position="29"/>
        <end position="182"/>
    </location>
</feature>
<name>A0ABU6C4K0_9ACTN</name>
<feature type="signal peptide" evidence="2">
    <location>
        <begin position="1"/>
        <end position="28"/>
    </location>
</feature>
<gene>
    <name evidence="3" type="ORF">OKJ48_05220</name>
</gene>